<evidence type="ECO:0000256" key="2">
    <source>
        <dbReference type="ARBA" id="ARBA00039140"/>
    </source>
</evidence>
<proteinExistence type="predicted"/>
<evidence type="ECO:0000313" key="7">
    <source>
        <dbReference type="Proteomes" id="UP000028725"/>
    </source>
</evidence>
<dbReference type="EC" id="3.1.1.61" evidence="2"/>
<reference evidence="6 7" key="1">
    <citation type="submission" date="2014-04" db="EMBL/GenBank/DDBJ databases">
        <title>Genome assembly of Hyalangium minutum DSM 14724.</title>
        <authorList>
            <person name="Sharma G."/>
            <person name="Subramanian S."/>
        </authorList>
    </citation>
    <scope>NUCLEOTIDE SEQUENCE [LARGE SCALE GENOMIC DNA]</scope>
    <source>
        <strain evidence="6 7">DSM 14724</strain>
    </source>
</reference>
<comment type="caution">
    <text evidence="4">Lacks conserved residue(s) required for the propagation of feature annotation.</text>
</comment>
<dbReference type="SUPFAM" id="SSF52738">
    <property type="entry name" value="Methylesterase CheB, C-terminal domain"/>
    <property type="match status" value="1"/>
</dbReference>
<dbReference type="Pfam" id="PF01339">
    <property type="entry name" value="CheB_methylest"/>
    <property type="match status" value="1"/>
</dbReference>
<dbReference type="Proteomes" id="UP000028725">
    <property type="component" value="Unassembled WGS sequence"/>
</dbReference>
<keyword evidence="7" id="KW-1185">Reference proteome</keyword>
<gene>
    <name evidence="6" type="ORF">DB31_3210</name>
</gene>
<protein>
    <recommendedName>
        <fullName evidence="2">protein-glutamate methylesterase</fullName>
        <ecNumber evidence="2">3.1.1.61</ecNumber>
    </recommendedName>
</protein>
<comment type="caution">
    <text evidence="6">The sequence shown here is derived from an EMBL/GenBank/DDBJ whole genome shotgun (WGS) entry which is preliminary data.</text>
</comment>
<dbReference type="InterPro" id="IPR000673">
    <property type="entry name" value="Sig_transdc_resp-reg_Me-estase"/>
</dbReference>
<dbReference type="OrthoDB" id="9791760at2"/>
<evidence type="ECO:0000256" key="3">
    <source>
        <dbReference type="ARBA" id="ARBA00048267"/>
    </source>
</evidence>
<dbReference type="GO" id="GO:0005737">
    <property type="term" value="C:cytoplasm"/>
    <property type="evidence" value="ECO:0007669"/>
    <property type="project" value="InterPro"/>
</dbReference>
<evidence type="ECO:0000313" key="6">
    <source>
        <dbReference type="EMBL" id="KFE71080.1"/>
    </source>
</evidence>
<dbReference type="GO" id="GO:0008984">
    <property type="term" value="F:protein-glutamate methylesterase activity"/>
    <property type="evidence" value="ECO:0007669"/>
    <property type="project" value="UniProtKB-EC"/>
</dbReference>
<evidence type="ECO:0000256" key="1">
    <source>
        <dbReference type="ARBA" id="ARBA00022801"/>
    </source>
</evidence>
<dbReference type="Gene3D" id="3.40.50.180">
    <property type="entry name" value="Methylesterase CheB, C-terminal domain"/>
    <property type="match status" value="1"/>
</dbReference>
<accession>A0A085WTR7</accession>
<keyword evidence="1" id="KW-0378">Hydrolase</keyword>
<feature type="domain" description="CheB-type methylesterase" evidence="5">
    <location>
        <begin position="1"/>
        <end position="165"/>
    </location>
</feature>
<dbReference type="PANTHER" id="PTHR42872">
    <property type="entry name" value="PROTEIN-GLUTAMATE METHYLESTERASE/PROTEIN-GLUTAMINE GLUTAMINASE"/>
    <property type="match status" value="1"/>
</dbReference>
<dbReference type="RefSeq" id="WP_044182595.1">
    <property type="nucleotide sequence ID" value="NZ_JMCB01000002.1"/>
</dbReference>
<evidence type="ECO:0000259" key="5">
    <source>
        <dbReference type="PROSITE" id="PS50122"/>
    </source>
</evidence>
<dbReference type="PROSITE" id="PS50122">
    <property type="entry name" value="CHEB"/>
    <property type="match status" value="1"/>
</dbReference>
<dbReference type="AlphaFoldDB" id="A0A085WTR7"/>
<name>A0A085WTR7_9BACT</name>
<evidence type="ECO:0000256" key="4">
    <source>
        <dbReference type="PROSITE-ProRule" id="PRU00050"/>
    </source>
</evidence>
<dbReference type="PANTHER" id="PTHR42872:SF6">
    <property type="entry name" value="PROTEIN-GLUTAMATE METHYLESTERASE_PROTEIN-GLUTAMINE GLUTAMINASE"/>
    <property type="match status" value="1"/>
</dbReference>
<organism evidence="6 7">
    <name type="scientific">Hyalangium minutum</name>
    <dbReference type="NCBI Taxonomy" id="394096"/>
    <lineage>
        <taxon>Bacteria</taxon>
        <taxon>Pseudomonadati</taxon>
        <taxon>Myxococcota</taxon>
        <taxon>Myxococcia</taxon>
        <taxon>Myxococcales</taxon>
        <taxon>Cystobacterineae</taxon>
        <taxon>Archangiaceae</taxon>
        <taxon>Hyalangium</taxon>
    </lineage>
</organism>
<comment type="catalytic activity">
    <reaction evidence="3">
        <text>[protein]-L-glutamate 5-O-methyl ester + H2O = L-glutamyl-[protein] + methanol + H(+)</text>
        <dbReference type="Rhea" id="RHEA:23236"/>
        <dbReference type="Rhea" id="RHEA-COMP:10208"/>
        <dbReference type="Rhea" id="RHEA-COMP:10311"/>
        <dbReference type="ChEBI" id="CHEBI:15377"/>
        <dbReference type="ChEBI" id="CHEBI:15378"/>
        <dbReference type="ChEBI" id="CHEBI:17790"/>
        <dbReference type="ChEBI" id="CHEBI:29973"/>
        <dbReference type="ChEBI" id="CHEBI:82795"/>
        <dbReference type="EC" id="3.1.1.61"/>
    </reaction>
</comment>
<sequence length="180" mass="18939">MSPLGLLVVGAPHEASAEVEALLASLPSSLPVPVVLVVHRRAQELLAGSLARRCPLPVLEPDDKDELVAGRVYLAPSGYHLLVDRGCVCLSREPAEHGQRPAVDPLFESAADAYGPAAAALLFSGHDDGWAGLATLGARGGHVAVIGEGEPVEGVERVPLKDVKVWLARLSYVPRMKVQP</sequence>
<dbReference type="EMBL" id="JMCB01000002">
    <property type="protein sequence ID" value="KFE71080.1"/>
    <property type="molecule type" value="Genomic_DNA"/>
</dbReference>
<dbReference type="GO" id="GO:0000156">
    <property type="term" value="F:phosphorelay response regulator activity"/>
    <property type="evidence" value="ECO:0007669"/>
    <property type="project" value="InterPro"/>
</dbReference>
<dbReference type="STRING" id="394096.DB31_3210"/>
<dbReference type="InterPro" id="IPR035909">
    <property type="entry name" value="CheB_C"/>
</dbReference>
<dbReference type="GO" id="GO:0006935">
    <property type="term" value="P:chemotaxis"/>
    <property type="evidence" value="ECO:0007669"/>
    <property type="project" value="InterPro"/>
</dbReference>